<dbReference type="Proteomes" id="UP001154282">
    <property type="component" value="Unassembled WGS sequence"/>
</dbReference>
<sequence length="112" mass="12285">MVAAHRVLRYLKSAPGQGLFLPAAGSLDLTAYSDADSAGCQFSRHSPTGYYIKLGGASVSWLAKKQRVVTRSFAETVYHAMASTTSEVLWLCFLHHELQVPQHALTPLYCDN</sequence>
<dbReference type="PANTHER" id="PTHR11439">
    <property type="entry name" value="GAG-POL-RELATED RETROTRANSPOSON"/>
    <property type="match status" value="1"/>
</dbReference>
<dbReference type="PANTHER" id="PTHR11439:SF498">
    <property type="entry name" value="DNAK FAMILY PROTEIN"/>
    <property type="match status" value="1"/>
</dbReference>
<reference evidence="1" key="1">
    <citation type="submission" date="2022-08" db="EMBL/GenBank/DDBJ databases">
        <authorList>
            <person name="Gutierrez-Valencia J."/>
        </authorList>
    </citation>
    <scope>NUCLEOTIDE SEQUENCE</scope>
</reference>
<dbReference type="CDD" id="cd09272">
    <property type="entry name" value="RNase_HI_RT_Ty1"/>
    <property type="match status" value="1"/>
</dbReference>
<evidence type="ECO:0000313" key="2">
    <source>
        <dbReference type="Proteomes" id="UP001154282"/>
    </source>
</evidence>
<keyword evidence="2" id="KW-1185">Reference proteome</keyword>
<evidence type="ECO:0000313" key="1">
    <source>
        <dbReference type="EMBL" id="CAI0476471.1"/>
    </source>
</evidence>
<gene>
    <name evidence="1" type="ORF">LITE_LOCUS40797</name>
</gene>
<organism evidence="1 2">
    <name type="scientific">Linum tenue</name>
    <dbReference type="NCBI Taxonomy" id="586396"/>
    <lineage>
        <taxon>Eukaryota</taxon>
        <taxon>Viridiplantae</taxon>
        <taxon>Streptophyta</taxon>
        <taxon>Embryophyta</taxon>
        <taxon>Tracheophyta</taxon>
        <taxon>Spermatophyta</taxon>
        <taxon>Magnoliopsida</taxon>
        <taxon>eudicotyledons</taxon>
        <taxon>Gunneridae</taxon>
        <taxon>Pentapetalae</taxon>
        <taxon>rosids</taxon>
        <taxon>fabids</taxon>
        <taxon>Malpighiales</taxon>
        <taxon>Linaceae</taxon>
        <taxon>Linum</taxon>
    </lineage>
</organism>
<evidence type="ECO:0008006" key="3">
    <source>
        <dbReference type="Google" id="ProtNLM"/>
    </source>
</evidence>
<accession>A0AAV0Q224</accession>
<protein>
    <recommendedName>
        <fullName evidence="3">Retrotransposon protein, putative, Ty1-copia subclass</fullName>
    </recommendedName>
</protein>
<comment type="caution">
    <text evidence="1">The sequence shown here is derived from an EMBL/GenBank/DDBJ whole genome shotgun (WGS) entry which is preliminary data.</text>
</comment>
<dbReference type="AlphaFoldDB" id="A0AAV0Q224"/>
<dbReference type="EMBL" id="CAMGYJ010000009">
    <property type="protein sequence ID" value="CAI0476471.1"/>
    <property type="molecule type" value="Genomic_DNA"/>
</dbReference>
<proteinExistence type="predicted"/>
<name>A0AAV0Q224_9ROSI</name>